<dbReference type="Proteomes" id="UP000199415">
    <property type="component" value="Unassembled WGS sequence"/>
</dbReference>
<evidence type="ECO:0000256" key="2">
    <source>
        <dbReference type="ARBA" id="ARBA00023125"/>
    </source>
</evidence>
<evidence type="ECO:0000256" key="3">
    <source>
        <dbReference type="ARBA" id="ARBA00023163"/>
    </source>
</evidence>
<dbReference type="InterPro" id="IPR001845">
    <property type="entry name" value="HTH_ArsR_DNA-bd_dom"/>
</dbReference>
<dbReference type="RefSeq" id="WP_090020803.1">
    <property type="nucleotide sequence ID" value="NZ_FNCE01000008.1"/>
</dbReference>
<dbReference type="SMART" id="SM00418">
    <property type="entry name" value="HTH_ARSR"/>
    <property type="match status" value="1"/>
</dbReference>
<dbReference type="AlphaFoldDB" id="A0A1G7T7M6"/>
<organism evidence="5 6">
    <name type="scientific">Limimonas halophila</name>
    <dbReference type="NCBI Taxonomy" id="1082479"/>
    <lineage>
        <taxon>Bacteria</taxon>
        <taxon>Pseudomonadati</taxon>
        <taxon>Pseudomonadota</taxon>
        <taxon>Alphaproteobacteria</taxon>
        <taxon>Rhodospirillales</taxon>
        <taxon>Rhodovibrionaceae</taxon>
        <taxon>Limimonas</taxon>
    </lineage>
</organism>
<keyword evidence="3" id="KW-0804">Transcription</keyword>
<evidence type="ECO:0000313" key="5">
    <source>
        <dbReference type="EMBL" id="SDG31082.1"/>
    </source>
</evidence>
<dbReference type="InterPro" id="IPR051081">
    <property type="entry name" value="HTH_MetalResp_TranReg"/>
</dbReference>
<dbReference type="InterPro" id="IPR011991">
    <property type="entry name" value="ArsR-like_HTH"/>
</dbReference>
<keyword evidence="6" id="KW-1185">Reference proteome</keyword>
<sequence length="116" mass="12662">MSHDTLEASIGRATQIVRAMANRQRLLILIDLADGESAVNALCARLGMGQSAVSQHLARLRSAGLVTTRREAQTIHYALAGDTARRVLDTLDALMTRETRTPIDGRPAEGMRPLRE</sequence>
<dbReference type="PANTHER" id="PTHR33154:SF28">
    <property type="entry name" value="HTH-TYPE TRANSCRIPTIONAL REGULATOR YGAV-RELATED"/>
    <property type="match status" value="1"/>
</dbReference>
<dbReference type="InterPro" id="IPR036388">
    <property type="entry name" value="WH-like_DNA-bd_sf"/>
</dbReference>
<dbReference type="GO" id="GO:0003700">
    <property type="term" value="F:DNA-binding transcription factor activity"/>
    <property type="evidence" value="ECO:0007669"/>
    <property type="project" value="InterPro"/>
</dbReference>
<keyword evidence="2" id="KW-0238">DNA-binding</keyword>
<protein>
    <submittedName>
        <fullName evidence="5">Transcriptional regulator, ArsR family</fullName>
    </submittedName>
</protein>
<accession>A0A1G7T7M6</accession>
<evidence type="ECO:0000313" key="6">
    <source>
        <dbReference type="Proteomes" id="UP000199415"/>
    </source>
</evidence>
<dbReference type="EMBL" id="FNCE01000008">
    <property type="protein sequence ID" value="SDG31082.1"/>
    <property type="molecule type" value="Genomic_DNA"/>
</dbReference>
<evidence type="ECO:0000256" key="1">
    <source>
        <dbReference type="ARBA" id="ARBA00023015"/>
    </source>
</evidence>
<name>A0A1G7T7M6_9PROT</name>
<proteinExistence type="predicted"/>
<dbReference type="NCBIfam" id="NF033788">
    <property type="entry name" value="HTH_metalloreg"/>
    <property type="match status" value="1"/>
</dbReference>
<evidence type="ECO:0000259" key="4">
    <source>
        <dbReference type="PROSITE" id="PS50987"/>
    </source>
</evidence>
<dbReference type="Gene3D" id="1.10.10.10">
    <property type="entry name" value="Winged helix-like DNA-binding domain superfamily/Winged helix DNA-binding domain"/>
    <property type="match status" value="1"/>
</dbReference>
<dbReference type="OrthoDB" id="194599at2"/>
<reference evidence="5 6" key="1">
    <citation type="submission" date="2016-10" db="EMBL/GenBank/DDBJ databases">
        <authorList>
            <person name="de Groot N.N."/>
        </authorList>
    </citation>
    <scope>NUCLEOTIDE SEQUENCE [LARGE SCALE GENOMIC DNA]</scope>
    <source>
        <strain evidence="5 6">DSM 25584</strain>
    </source>
</reference>
<dbReference type="InterPro" id="IPR036390">
    <property type="entry name" value="WH_DNA-bd_sf"/>
</dbReference>
<gene>
    <name evidence="5" type="ORF">SAMN05216241_108123</name>
</gene>
<dbReference type="PROSITE" id="PS50987">
    <property type="entry name" value="HTH_ARSR_2"/>
    <property type="match status" value="1"/>
</dbReference>
<dbReference type="CDD" id="cd00090">
    <property type="entry name" value="HTH_ARSR"/>
    <property type="match status" value="1"/>
</dbReference>
<dbReference type="SUPFAM" id="SSF46785">
    <property type="entry name" value="Winged helix' DNA-binding domain"/>
    <property type="match status" value="1"/>
</dbReference>
<feature type="domain" description="HTH arsR-type" evidence="4">
    <location>
        <begin position="5"/>
        <end position="102"/>
    </location>
</feature>
<dbReference type="PANTHER" id="PTHR33154">
    <property type="entry name" value="TRANSCRIPTIONAL REGULATOR, ARSR FAMILY"/>
    <property type="match status" value="1"/>
</dbReference>
<dbReference type="GO" id="GO:0003677">
    <property type="term" value="F:DNA binding"/>
    <property type="evidence" value="ECO:0007669"/>
    <property type="project" value="UniProtKB-KW"/>
</dbReference>
<dbReference type="STRING" id="1082479.SAMN05216241_108123"/>
<dbReference type="PRINTS" id="PR00778">
    <property type="entry name" value="HTHARSR"/>
</dbReference>
<keyword evidence="1" id="KW-0805">Transcription regulation</keyword>
<dbReference type="Pfam" id="PF01022">
    <property type="entry name" value="HTH_5"/>
    <property type="match status" value="1"/>
</dbReference>